<proteinExistence type="predicted"/>
<name>X1DW15_9ZZZZ</name>
<dbReference type="AlphaFoldDB" id="X1DW15"/>
<organism evidence="1">
    <name type="scientific">marine sediment metagenome</name>
    <dbReference type="NCBI Taxonomy" id="412755"/>
    <lineage>
        <taxon>unclassified sequences</taxon>
        <taxon>metagenomes</taxon>
        <taxon>ecological metagenomes</taxon>
    </lineage>
</organism>
<gene>
    <name evidence="1" type="ORF">S03H2_05307</name>
</gene>
<accession>X1DW15</accession>
<reference evidence="1" key="1">
    <citation type="journal article" date="2014" name="Front. Microbiol.">
        <title>High frequency of phylogenetically diverse reductive dehalogenase-homologous genes in deep subseafloor sedimentary metagenomes.</title>
        <authorList>
            <person name="Kawai M."/>
            <person name="Futagami T."/>
            <person name="Toyoda A."/>
            <person name="Takaki Y."/>
            <person name="Nishi S."/>
            <person name="Hori S."/>
            <person name="Arai W."/>
            <person name="Tsubouchi T."/>
            <person name="Morono Y."/>
            <person name="Uchiyama I."/>
            <person name="Ito T."/>
            <person name="Fujiyama A."/>
            <person name="Inagaki F."/>
            <person name="Takami H."/>
        </authorList>
    </citation>
    <scope>NUCLEOTIDE SEQUENCE</scope>
    <source>
        <strain evidence="1">Expedition CK06-06</strain>
    </source>
</reference>
<sequence length="45" mass="5076">MRKAGEKLVSEIENSTRNQELLFVICLISKPGSPSSMSRTMRNHV</sequence>
<protein>
    <submittedName>
        <fullName evidence="1">Uncharacterized protein</fullName>
    </submittedName>
</protein>
<comment type="caution">
    <text evidence="1">The sequence shown here is derived from an EMBL/GenBank/DDBJ whole genome shotgun (WGS) entry which is preliminary data.</text>
</comment>
<feature type="non-terminal residue" evidence="1">
    <location>
        <position position="45"/>
    </location>
</feature>
<evidence type="ECO:0000313" key="1">
    <source>
        <dbReference type="EMBL" id="GAH25226.1"/>
    </source>
</evidence>
<dbReference type="EMBL" id="BARU01002199">
    <property type="protein sequence ID" value="GAH25226.1"/>
    <property type="molecule type" value="Genomic_DNA"/>
</dbReference>